<dbReference type="InterPro" id="IPR018501">
    <property type="entry name" value="DDT_dom"/>
</dbReference>
<feature type="region of interest" description="Disordered" evidence="5">
    <location>
        <begin position="266"/>
        <end position="315"/>
    </location>
</feature>
<sequence length="1099" mass="125789">MVLYKRKPIILPAAKELPRNLGVNVWHLNETGEWFTSYEEYLDRLDFYKTRHFTCEITGTSSLTFFDALNSEELQFRLVEEKFPLKLREPIARFLHFNEIRRLDVLVERVYSKFKNDFYPGETVFLRKKGPKQISPTPPNDLDGTGPVVSQIQVPRSYIIREKAQFNTAAVPEIPGSTPQPFSKYMLVDEHGLRSVIADQTQIYRDRSTFTKHLIKCFCKITLRRASSKMGAPWCVKNEYLPVYGLVMDWPAEMAHLKDDDKNSVIESNSEIGGEGIERKRTAEDGNNLEQNSGLKKSKTGNGGTKEVEEPLHRSKESESRIPYVPLIQRAYKNTYCYDQRLEKVPQTSIACKFPAMTKLVEIHQFLMAFKEVLMISKFSLEEFVMSLKCTTIPQQSPSRIKASIRGANPKVEDEFKNFDLATFKDALQAPFGATSYFTKLNDLVNCQPSQHICYEVEQAELESLVVFDDVAASGCSLLVECFVALLRLFIDEGGDWRCLVAERWLEEEATEKVDEEMSTNHLNTDTGAVKDQELKNDTSDNLLEPHINDLLEKSINYRNISWSERLIKRNFQNGSWLIILLGVYQDCMHMPLYTDLIEKFISKVVPSGGHETQLGKSLWRNFCQNLSLEEKVESLWILVDLTSNFSQDIKEAVDASMELCSQLRSERFKISRDLKVEISKLQNTSTQVKEANESTINSEEAQKLGESLIELEGNVKQLGRDKVLLDQALVDNDLQKLRPVGKDRHGNKYFWFKGKGDRNLNSLEKTQFSQLWIQGPYISEASYFLEVSVQDIDKWLETTSKSSSIAATKSIFQIYRVDDGSYNVVNGNLEQTLLDAGGKITTSVELSPIQKKILDEMPERLQISSTQWSAIDTEEDFLCLLTRLSSQIKCEQELSKGLRNDQSSLIEDLKQNETILAGIDKRINALVDEFSKYTLSDDDFVESLEPLDYKKTLQNERELDDILQELMELDDSSKTRKALNRIEELETRRDELIKSRSLAAKDSSQQHGLTLKGSLNNLQVRDHKLKCQTEILTELSNLKRTICLETATSWDNLAARKVWNTTLYKGAAGESKVEIDRSSESRLSKILENTFRVINKKP</sequence>
<evidence type="ECO:0000313" key="9">
    <source>
        <dbReference type="Proteomes" id="UP000191024"/>
    </source>
</evidence>
<feature type="compositionally biased region" description="Basic and acidic residues" evidence="5">
    <location>
        <begin position="306"/>
        <end position="315"/>
    </location>
</feature>
<dbReference type="EMBL" id="LT598469">
    <property type="protein sequence ID" value="SCV01194.1"/>
    <property type="molecule type" value="Genomic_DNA"/>
</dbReference>
<dbReference type="AlphaFoldDB" id="A0A1G4KAM2"/>
<evidence type="ECO:0000259" key="7">
    <source>
        <dbReference type="PROSITE" id="PS51136"/>
    </source>
</evidence>
<comment type="subcellular location">
    <subcellularLocation>
        <location evidence="1 3">Nucleus</location>
    </subcellularLocation>
</comment>
<evidence type="ECO:0000256" key="2">
    <source>
        <dbReference type="ARBA" id="ARBA00023242"/>
    </source>
</evidence>
<dbReference type="GO" id="GO:0005634">
    <property type="term" value="C:nucleus"/>
    <property type="evidence" value="ECO:0007669"/>
    <property type="project" value="UniProtKB-SubCell"/>
</dbReference>
<evidence type="ECO:0000259" key="6">
    <source>
        <dbReference type="PROSITE" id="PS50827"/>
    </source>
</evidence>
<dbReference type="STRING" id="1230905.A0A1G4KAM2"/>
<feature type="domain" description="WAC" evidence="7">
    <location>
        <begin position="23"/>
        <end position="132"/>
    </location>
</feature>
<dbReference type="Pfam" id="PF15613">
    <property type="entry name" value="WSD"/>
    <property type="match status" value="1"/>
</dbReference>
<proteinExistence type="predicted"/>
<dbReference type="InterPro" id="IPR028941">
    <property type="entry name" value="WHIM2_dom"/>
</dbReference>
<dbReference type="PROSITE" id="PS51136">
    <property type="entry name" value="WAC"/>
    <property type="match status" value="1"/>
</dbReference>
<evidence type="ECO:0000313" key="8">
    <source>
        <dbReference type="EMBL" id="SCV01194.1"/>
    </source>
</evidence>
<keyword evidence="9" id="KW-1185">Reference proteome</keyword>
<gene>
    <name evidence="8" type="ORF">LAMI_0G09934G</name>
</gene>
<keyword evidence="4" id="KW-0175">Coiled coil</keyword>
<reference evidence="8 9" key="1">
    <citation type="submission" date="2016-03" db="EMBL/GenBank/DDBJ databases">
        <authorList>
            <person name="Devillers H."/>
        </authorList>
    </citation>
    <scope>NUCLEOTIDE SEQUENCE [LARGE SCALE GENOMIC DNA]</scope>
    <source>
        <strain evidence="8">CBS 11717</strain>
    </source>
</reference>
<dbReference type="Proteomes" id="UP000191024">
    <property type="component" value="Chromosome G"/>
</dbReference>
<evidence type="ECO:0000256" key="1">
    <source>
        <dbReference type="ARBA" id="ARBA00004123"/>
    </source>
</evidence>
<organism evidence="8 9">
    <name type="scientific">Lachancea mirantina</name>
    <dbReference type="NCBI Taxonomy" id="1230905"/>
    <lineage>
        <taxon>Eukaryota</taxon>
        <taxon>Fungi</taxon>
        <taxon>Dikarya</taxon>
        <taxon>Ascomycota</taxon>
        <taxon>Saccharomycotina</taxon>
        <taxon>Saccharomycetes</taxon>
        <taxon>Saccharomycetales</taxon>
        <taxon>Saccharomycetaceae</taxon>
        <taxon>Lachancea</taxon>
    </lineage>
</organism>
<dbReference type="PANTHER" id="PTHR32075">
    <property type="entry name" value="ISWI CHROMATIN-REMODELING COMPLEX SUBUNIT YPL216W-RELATED"/>
    <property type="match status" value="1"/>
</dbReference>
<keyword evidence="2 3" id="KW-0539">Nucleus</keyword>
<evidence type="ECO:0000256" key="3">
    <source>
        <dbReference type="PROSITE-ProRule" id="PRU00475"/>
    </source>
</evidence>
<feature type="domain" description="DDT" evidence="6">
    <location>
        <begin position="354"/>
        <end position="415"/>
    </location>
</feature>
<name>A0A1G4KAM2_9SACH</name>
<dbReference type="PANTHER" id="PTHR32075:SF6">
    <property type="entry name" value="ISWI CHROMATIN-REMODELING COMPLEX SUBUNIT YPL216W-RELATED"/>
    <property type="match status" value="1"/>
</dbReference>
<dbReference type="Pfam" id="PF10537">
    <property type="entry name" value="WAC_Acf1_DNA_bd"/>
    <property type="match status" value="1"/>
</dbReference>
<protein>
    <submittedName>
        <fullName evidence="8">LAMI_0G09934g1_1</fullName>
    </submittedName>
</protein>
<dbReference type="InterPro" id="IPR013136">
    <property type="entry name" value="WSTF_Acf1_Cbp146"/>
</dbReference>
<evidence type="ECO:0000256" key="5">
    <source>
        <dbReference type="SAM" id="MobiDB-lite"/>
    </source>
</evidence>
<dbReference type="PROSITE" id="PS50827">
    <property type="entry name" value="DDT"/>
    <property type="match status" value="1"/>
</dbReference>
<accession>A0A1G4KAM2</accession>
<dbReference type="OrthoDB" id="332390at2759"/>
<dbReference type="GO" id="GO:0000785">
    <property type="term" value="C:chromatin"/>
    <property type="evidence" value="ECO:0007669"/>
    <property type="project" value="UniProtKB-ARBA"/>
</dbReference>
<evidence type="ECO:0000256" key="4">
    <source>
        <dbReference type="SAM" id="Coils"/>
    </source>
</evidence>
<dbReference type="GO" id="GO:0031509">
    <property type="term" value="P:subtelomeric heterochromatin formation"/>
    <property type="evidence" value="ECO:0007669"/>
    <property type="project" value="TreeGrafter"/>
</dbReference>
<feature type="coiled-coil region" evidence="4">
    <location>
        <begin position="976"/>
        <end position="1003"/>
    </location>
</feature>
<dbReference type="Pfam" id="PF02791">
    <property type="entry name" value="DDT"/>
    <property type="match status" value="1"/>
</dbReference>
<dbReference type="GO" id="GO:0000781">
    <property type="term" value="C:chromosome, telomeric region"/>
    <property type="evidence" value="ECO:0007669"/>
    <property type="project" value="GOC"/>
</dbReference>